<dbReference type="Pfam" id="PF22007">
    <property type="entry name" value="DUF6930"/>
    <property type="match status" value="1"/>
</dbReference>
<dbReference type="InterPro" id="IPR054216">
    <property type="entry name" value="DUF6930"/>
</dbReference>
<feature type="domain" description="DUF6930" evidence="1">
    <location>
        <begin position="7"/>
        <end position="92"/>
    </location>
</feature>
<keyword evidence="3" id="KW-1185">Reference proteome</keyword>
<reference evidence="3" key="1">
    <citation type="submission" date="2016-12" db="EMBL/GenBank/DDBJ databases">
        <title>Comparative genomics of four Isosphaeraceae planctomycetes: a common pool of plasmids and glycoside hydrolase genes.</title>
        <authorList>
            <person name="Ivanova A."/>
        </authorList>
    </citation>
    <scope>NUCLEOTIDE SEQUENCE [LARGE SCALE GENOMIC DNA]</scope>
    <source>
        <strain evidence="3">PX4</strain>
    </source>
</reference>
<dbReference type="AlphaFoldDB" id="A0A1U7CYA5"/>
<proteinExistence type="predicted"/>
<dbReference type="OrthoDB" id="271057at2"/>
<dbReference type="EMBL" id="CP019082">
    <property type="protein sequence ID" value="APW63859.1"/>
    <property type="molecule type" value="Genomic_DNA"/>
</dbReference>
<evidence type="ECO:0000259" key="1">
    <source>
        <dbReference type="Pfam" id="PF22007"/>
    </source>
</evidence>
<evidence type="ECO:0000313" key="2">
    <source>
        <dbReference type="EMBL" id="APW63859.1"/>
    </source>
</evidence>
<dbReference type="Proteomes" id="UP000186309">
    <property type="component" value="Chromosome"/>
</dbReference>
<organism evidence="2 3">
    <name type="scientific">Paludisphaera borealis</name>
    <dbReference type="NCBI Taxonomy" id="1387353"/>
    <lineage>
        <taxon>Bacteria</taxon>
        <taxon>Pseudomonadati</taxon>
        <taxon>Planctomycetota</taxon>
        <taxon>Planctomycetia</taxon>
        <taxon>Isosphaerales</taxon>
        <taxon>Isosphaeraceae</taxon>
        <taxon>Paludisphaera</taxon>
    </lineage>
</organism>
<evidence type="ECO:0000313" key="3">
    <source>
        <dbReference type="Proteomes" id="UP000186309"/>
    </source>
</evidence>
<accession>A0A1U7CYA5</accession>
<protein>
    <recommendedName>
        <fullName evidence="1">DUF6930 domain-containing protein</fullName>
    </recommendedName>
</protein>
<dbReference type="KEGG" id="pbor:BSF38_05439"/>
<name>A0A1U7CYA5_9BACT</name>
<gene>
    <name evidence="2" type="ORF">BSF38_05439</name>
</gene>
<sequence>MRSETHYLGMVVAKNNGMLLADMTVHGRPSVNDLATLLAHAMKRPLDGDARRPRLVRLRGHRQWRGLFPVLKELGIDVSVERKLPGVERAYRDHLRRLRDDQRAGMIKPSAAQAKVEAMFPAVAR</sequence>